<protein>
    <submittedName>
        <fullName evidence="1">Uncharacterized protein</fullName>
    </submittedName>
</protein>
<comment type="caution">
    <text evidence="1">The sequence shown here is derived from an EMBL/GenBank/DDBJ whole genome shotgun (WGS) entry which is preliminary data.</text>
</comment>
<accession>A0AAN7MQ08</accession>
<dbReference type="PANTHER" id="PTHR36744:SF2">
    <property type="entry name" value="CYTOCHROME OXIDASE ASSEMBLY PROTEIN"/>
    <property type="match status" value="1"/>
</dbReference>
<dbReference type="AlphaFoldDB" id="A0AAN7MQ08"/>
<dbReference type="PANTHER" id="PTHR36744">
    <property type="entry name" value="CYTOCHROME OXIDASE ASSEMBLY PROTEIN"/>
    <property type="match status" value="1"/>
</dbReference>
<evidence type="ECO:0000313" key="2">
    <source>
        <dbReference type="Proteomes" id="UP001346149"/>
    </source>
</evidence>
<sequence>MSVFNSFSPKTKKQMVGGRLNQFVLGVYFYTMRAVGGTDVLEVAMDKFEAQKTKEKKRGLRELYLPRLDQ</sequence>
<dbReference type="EMBL" id="JAXQNO010000004">
    <property type="protein sequence ID" value="KAK4799131.1"/>
    <property type="molecule type" value="Genomic_DNA"/>
</dbReference>
<dbReference type="Proteomes" id="UP001346149">
    <property type="component" value="Unassembled WGS sequence"/>
</dbReference>
<keyword evidence="2" id="KW-1185">Reference proteome</keyword>
<gene>
    <name evidence="1" type="ORF">SAY86_024496</name>
</gene>
<reference evidence="1 2" key="1">
    <citation type="journal article" date="2023" name="Hortic Res">
        <title>Pangenome of water caltrop reveals structural variations and asymmetric subgenome divergence after allopolyploidization.</title>
        <authorList>
            <person name="Zhang X."/>
            <person name="Chen Y."/>
            <person name="Wang L."/>
            <person name="Yuan Y."/>
            <person name="Fang M."/>
            <person name="Shi L."/>
            <person name="Lu R."/>
            <person name="Comes H.P."/>
            <person name="Ma Y."/>
            <person name="Chen Y."/>
            <person name="Huang G."/>
            <person name="Zhou Y."/>
            <person name="Zheng Z."/>
            <person name="Qiu Y."/>
        </authorList>
    </citation>
    <scope>NUCLEOTIDE SEQUENCE [LARGE SCALE GENOMIC DNA]</scope>
    <source>
        <strain evidence="1">F231</strain>
    </source>
</reference>
<proteinExistence type="predicted"/>
<organism evidence="1 2">
    <name type="scientific">Trapa natans</name>
    <name type="common">Water chestnut</name>
    <dbReference type="NCBI Taxonomy" id="22666"/>
    <lineage>
        <taxon>Eukaryota</taxon>
        <taxon>Viridiplantae</taxon>
        <taxon>Streptophyta</taxon>
        <taxon>Embryophyta</taxon>
        <taxon>Tracheophyta</taxon>
        <taxon>Spermatophyta</taxon>
        <taxon>Magnoliopsida</taxon>
        <taxon>eudicotyledons</taxon>
        <taxon>Gunneridae</taxon>
        <taxon>Pentapetalae</taxon>
        <taxon>rosids</taxon>
        <taxon>malvids</taxon>
        <taxon>Myrtales</taxon>
        <taxon>Lythraceae</taxon>
        <taxon>Trapa</taxon>
    </lineage>
</organism>
<name>A0AAN7MQ08_TRANT</name>
<evidence type="ECO:0000313" key="1">
    <source>
        <dbReference type="EMBL" id="KAK4799131.1"/>
    </source>
</evidence>